<dbReference type="GeneID" id="93773462"/>
<dbReference type="Proteomes" id="UP000315983">
    <property type="component" value="Unassembled WGS sequence"/>
</dbReference>
<dbReference type="EMBL" id="BOQM01000028">
    <property type="protein sequence ID" value="GIM86906.1"/>
    <property type="molecule type" value="Genomic_DNA"/>
</dbReference>
<keyword evidence="6" id="KW-1185">Reference proteome</keyword>
<reference evidence="4 5" key="1">
    <citation type="submission" date="2019-06" db="EMBL/GenBank/DDBJ databases">
        <title>Sequencing the genomes of 1000 actinobacteria strains.</title>
        <authorList>
            <person name="Klenk H.-P."/>
        </authorList>
    </citation>
    <scope>NUCLEOTIDE SEQUENCE [LARGE SCALE GENOMIC DNA]</scope>
    <source>
        <strain evidence="4 5">DSM 44819</strain>
    </source>
</reference>
<dbReference type="Gene3D" id="3.40.50.720">
    <property type="entry name" value="NAD(P)-binding Rossmann-like Domain"/>
    <property type="match status" value="1"/>
</dbReference>
<dbReference type="InterPro" id="IPR001509">
    <property type="entry name" value="Epimerase_deHydtase"/>
</dbReference>
<name>A0A542XTB8_SALAC</name>
<evidence type="ECO:0000313" key="6">
    <source>
        <dbReference type="Proteomes" id="UP000677457"/>
    </source>
</evidence>
<evidence type="ECO:0000256" key="1">
    <source>
        <dbReference type="ARBA" id="ARBA00007637"/>
    </source>
</evidence>
<dbReference type="Pfam" id="PF01370">
    <property type="entry name" value="Epimerase"/>
    <property type="match status" value="1"/>
</dbReference>
<reference evidence="3 6" key="2">
    <citation type="submission" date="2021-03" db="EMBL/GenBank/DDBJ databases">
        <title>Whole genome shotgun sequence of Salinispora arenicola NBRC 105043.</title>
        <authorList>
            <person name="Komaki H."/>
            <person name="Tamura T."/>
        </authorList>
    </citation>
    <scope>NUCLEOTIDE SEQUENCE [LARGE SCALE GENOMIC DNA]</scope>
    <source>
        <strain evidence="3 6">NBRC 105043</strain>
    </source>
</reference>
<dbReference type="EMBL" id="VFOL01000001">
    <property type="protein sequence ID" value="TQL39087.1"/>
    <property type="molecule type" value="Genomic_DNA"/>
</dbReference>
<protein>
    <submittedName>
        <fullName evidence="3">Nucleotide sugar epimerase</fullName>
    </submittedName>
    <submittedName>
        <fullName evidence="4">UDP-glucose 4-epimerase</fullName>
    </submittedName>
</protein>
<gene>
    <name evidence="4" type="ORF">FB564_4309</name>
    <name evidence="3" type="ORF">Sar04_36420</name>
</gene>
<dbReference type="PANTHER" id="PTHR43000">
    <property type="entry name" value="DTDP-D-GLUCOSE 4,6-DEHYDRATASE-RELATED"/>
    <property type="match status" value="1"/>
</dbReference>
<comment type="similarity">
    <text evidence="1">Belongs to the NAD(P)-dependent epimerase/dehydratase family.</text>
</comment>
<dbReference type="InterPro" id="IPR036291">
    <property type="entry name" value="NAD(P)-bd_dom_sf"/>
</dbReference>
<dbReference type="RefSeq" id="WP_254719674.1">
    <property type="nucleotide sequence ID" value="NZ_BOQM01000028.1"/>
</dbReference>
<dbReference type="SUPFAM" id="SSF51735">
    <property type="entry name" value="NAD(P)-binding Rossmann-fold domains"/>
    <property type="match status" value="1"/>
</dbReference>
<evidence type="ECO:0000313" key="3">
    <source>
        <dbReference type="EMBL" id="GIM86906.1"/>
    </source>
</evidence>
<dbReference type="AlphaFoldDB" id="A0A542XTB8"/>
<feature type="domain" description="NAD-dependent epimerase/dehydratase" evidence="2">
    <location>
        <begin position="23"/>
        <end position="216"/>
    </location>
</feature>
<evidence type="ECO:0000313" key="4">
    <source>
        <dbReference type="EMBL" id="TQL39087.1"/>
    </source>
</evidence>
<organism evidence="4 5">
    <name type="scientific">Salinispora arenicola</name>
    <dbReference type="NCBI Taxonomy" id="168697"/>
    <lineage>
        <taxon>Bacteria</taxon>
        <taxon>Bacillati</taxon>
        <taxon>Actinomycetota</taxon>
        <taxon>Actinomycetes</taxon>
        <taxon>Micromonosporales</taxon>
        <taxon>Micromonosporaceae</taxon>
        <taxon>Salinispora</taxon>
    </lineage>
</organism>
<evidence type="ECO:0000259" key="2">
    <source>
        <dbReference type="Pfam" id="PF01370"/>
    </source>
</evidence>
<dbReference type="Proteomes" id="UP000677457">
    <property type="component" value="Unassembled WGS sequence"/>
</dbReference>
<proteinExistence type="inferred from homology"/>
<sequence length="299" mass="32041">MSVRETESANVVVADKDNAKKRVVVTGGRGFIGQAAARALINRGYQPAIYDLPDADVRDGKAIRAAMEGSHAVIHLAGVLGTHELFDAIDLAIDINVKGATRVLEAVRDCGARYVGLTLPAVFPSVYAATKGAAVAMERAFHHTYGVPVSRVLAFNAYGPAQKHGPGNPQKILPTFAVEAWANRPIPIWGDGSQTVDLVHVDDLGDLLVDAIGHGDNFTLDGGTGKAVSVNDLANFVIEVTGSTAGVRHMPMRRGEVPTEIVATGQGWDRIDWRPQLDWDRVAESVESYRHWNSPAPVN</sequence>
<evidence type="ECO:0000313" key="5">
    <source>
        <dbReference type="Proteomes" id="UP000315983"/>
    </source>
</evidence>
<accession>A0A542XTB8</accession>
<comment type="caution">
    <text evidence="4">The sequence shown here is derived from an EMBL/GenBank/DDBJ whole genome shotgun (WGS) entry which is preliminary data.</text>
</comment>